<organism evidence="2 5">
    <name type="scientific">Streptomyces avermitilis</name>
    <dbReference type="NCBI Taxonomy" id="33903"/>
    <lineage>
        <taxon>Bacteria</taxon>
        <taxon>Bacillati</taxon>
        <taxon>Actinomycetota</taxon>
        <taxon>Actinomycetes</taxon>
        <taxon>Kitasatosporales</taxon>
        <taxon>Streptomycetaceae</taxon>
        <taxon>Streptomyces</taxon>
    </lineage>
</organism>
<evidence type="ECO:0000256" key="1">
    <source>
        <dbReference type="SAM" id="MobiDB-lite"/>
    </source>
</evidence>
<dbReference type="Proteomes" id="UP000302139">
    <property type="component" value="Unassembled WGS sequence"/>
</dbReference>
<comment type="caution">
    <text evidence="2">The sequence shown here is derived from an EMBL/GenBank/DDBJ whole genome shotgun (WGS) entry which is preliminary data.</text>
</comment>
<gene>
    <name evidence="2" type="ORF">SAV14893_096040</name>
    <name evidence="3" type="ORF">SAV31267_100000</name>
</gene>
<evidence type="ECO:0000313" key="5">
    <source>
        <dbReference type="Proteomes" id="UP000302139"/>
    </source>
</evidence>
<dbReference type="EMBL" id="BJHX01000004">
    <property type="protein sequence ID" value="GDY70211.1"/>
    <property type="molecule type" value="Genomic_DNA"/>
</dbReference>
<evidence type="ECO:0000313" key="3">
    <source>
        <dbReference type="EMBL" id="GDY80515.1"/>
    </source>
</evidence>
<accession>A0A4D4ME24</accession>
<dbReference type="Proteomes" id="UP000299211">
    <property type="component" value="Unassembled WGS sequence"/>
</dbReference>
<evidence type="ECO:0000313" key="4">
    <source>
        <dbReference type="Proteomes" id="UP000299211"/>
    </source>
</evidence>
<feature type="region of interest" description="Disordered" evidence="1">
    <location>
        <begin position="154"/>
        <end position="214"/>
    </location>
</feature>
<name>A0A4D4ME24_STRAX</name>
<proteinExistence type="predicted"/>
<sequence length="214" mass="24430">MPLDPDELLHMPGLRRHGHVFFGDIAVRCYKHKARWTYDERDIRAADRTFAELDLDLDDAVDVQLPAYRDAPERDPEEWHRPDWARADFDAGRVNRARRWTSLVIVAHPQLRLTREAAADLRRPWEKPPRPVSVEGFGTSAHTCTVRRVHRNPQHPAQEGHLGPRIAAPRPATTSGRRPDDLRASSSGTASEGKRQAKDPSYRRGQQPVSRTHS</sequence>
<dbReference type="EMBL" id="BJHY01000003">
    <property type="protein sequence ID" value="GDY80515.1"/>
    <property type="molecule type" value="Genomic_DNA"/>
</dbReference>
<dbReference type="AlphaFoldDB" id="A0A4D4ME24"/>
<protein>
    <submittedName>
        <fullName evidence="2">Uncharacterized protein</fullName>
    </submittedName>
</protein>
<feature type="compositionally biased region" description="Basic and acidic residues" evidence="1">
    <location>
        <begin position="192"/>
        <end position="202"/>
    </location>
</feature>
<evidence type="ECO:0000313" key="2">
    <source>
        <dbReference type="EMBL" id="GDY70211.1"/>
    </source>
</evidence>
<reference evidence="3 4" key="1">
    <citation type="submission" date="2019-04" db="EMBL/GenBank/DDBJ databases">
        <title>Draft genome sequences of Streptomyces avermitilis ATCC 31267.</title>
        <authorList>
            <person name="Komaki H."/>
            <person name="Tamura T."/>
            <person name="Hosoyama A."/>
        </authorList>
    </citation>
    <scope>NUCLEOTIDE SEQUENCE [LARGE SCALE GENOMIC DNA]</scope>
    <source>
        <strain evidence="3 4">ATCC 31267</strain>
    </source>
</reference>
<reference evidence="2 5" key="2">
    <citation type="submission" date="2019-04" db="EMBL/GenBank/DDBJ databases">
        <title>Draft genome sequences of Streptomyces avermitilis NBRC 14893.</title>
        <authorList>
            <person name="Komaki H."/>
            <person name="Tamura T."/>
            <person name="Hosoyama A."/>
        </authorList>
    </citation>
    <scope>NUCLEOTIDE SEQUENCE [LARGE SCALE GENOMIC DNA]</scope>
    <source>
        <strain evidence="2 5">NBRC 14893</strain>
    </source>
</reference>